<dbReference type="PANTHER" id="PTHR30290:SF9">
    <property type="entry name" value="OLIGOPEPTIDE-BINDING PROTEIN APPA"/>
    <property type="match status" value="1"/>
</dbReference>
<dbReference type="PANTHER" id="PTHR30290">
    <property type="entry name" value="PERIPLASMIC BINDING COMPONENT OF ABC TRANSPORTER"/>
    <property type="match status" value="1"/>
</dbReference>
<organism evidence="5">
    <name type="scientific">bioreactor metagenome</name>
    <dbReference type="NCBI Taxonomy" id="1076179"/>
    <lineage>
        <taxon>unclassified sequences</taxon>
        <taxon>metagenomes</taxon>
        <taxon>ecological metagenomes</taxon>
    </lineage>
</organism>
<name>A0A644WBQ0_9ZZZZ</name>
<dbReference type="EMBL" id="VSSQ01000763">
    <property type="protein sequence ID" value="MPM00947.1"/>
    <property type="molecule type" value="Genomic_DNA"/>
</dbReference>
<dbReference type="InterPro" id="IPR000914">
    <property type="entry name" value="SBP_5_dom"/>
</dbReference>
<reference evidence="5" key="1">
    <citation type="submission" date="2019-08" db="EMBL/GenBank/DDBJ databases">
        <authorList>
            <person name="Kucharzyk K."/>
            <person name="Murdoch R.W."/>
            <person name="Higgins S."/>
            <person name="Loffler F."/>
        </authorList>
    </citation>
    <scope>NUCLEOTIDE SEQUENCE</scope>
</reference>
<dbReference type="Gene3D" id="3.10.105.10">
    <property type="entry name" value="Dipeptide-binding Protein, Domain 3"/>
    <property type="match status" value="1"/>
</dbReference>
<dbReference type="InterPro" id="IPR039424">
    <property type="entry name" value="SBP_5"/>
</dbReference>
<keyword evidence="2" id="KW-0813">Transport</keyword>
<dbReference type="SUPFAM" id="SSF53850">
    <property type="entry name" value="Periplasmic binding protein-like II"/>
    <property type="match status" value="1"/>
</dbReference>
<dbReference type="GO" id="GO:0015833">
    <property type="term" value="P:peptide transport"/>
    <property type="evidence" value="ECO:0007669"/>
    <property type="project" value="TreeGrafter"/>
</dbReference>
<feature type="domain" description="Solute-binding protein family 5" evidence="4">
    <location>
        <begin position="76"/>
        <end position="291"/>
    </location>
</feature>
<accession>A0A644WBQ0</accession>
<evidence type="ECO:0000313" key="5">
    <source>
        <dbReference type="EMBL" id="MPM00947.1"/>
    </source>
</evidence>
<dbReference type="Gene3D" id="3.40.190.10">
    <property type="entry name" value="Periplasmic binding protein-like II"/>
    <property type="match status" value="1"/>
</dbReference>
<proteinExistence type="inferred from homology"/>
<keyword evidence="3" id="KW-0732">Signal</keyword>
<comment type="caution">
    <text evidence="5">The sequence shown here is derived from an EMBL/GenBank/DDBJ whole genome shotgun (WGS) entry which is preliminary data.</text>
</comment>
<evidence type="ECO:0000259" key="4">
    <source>
        <dbReference type="Pfam" id="PF00496"/>
    </source>
</evidence>
<evidence type="ECO:0000256" key="1">
    <source>
        <dbReference type="ARBA" id="ARBA00005695"/>
    </source>
</evidence>
<evidence type="ECO:0000256" key="3">
    <source>
        <dbReference type="ARBA" id="ARBA00022729"/>
    </source>
</evidence>
<protein>
    <recommendedName>
        <fullName evidence="4">Solute-binding protein family 5 domain-containing protein</fullName>
    </recommendedName>
</protein>
<sequence length="500" mass="57085">MKKIILLAASTALLIGFLLGFIEVVNQEPTENKKIFTYSVSSVPTDFKSVGDLDKRMQDIVCATSRGLVELNSSKNIVPSLSESVEVRDDGLEYDFKIRSDIYWSDGSKITPKDIATFFREILTEENGENIGALLNVYGAKGFRDGYGSFSENVGISYGEENIIFRLNSKDDNFIEELTMPQYRLRKNVILWNNIKQNYDKLVYSGYYGISEISIDELTLKRNNNTNIELVETIKVASDESEEVAMAAFEIGGRDIVINPPKSQLSRLNEENRLMTLESDKAMYLTFNPNSDSIPIEGKKNIYSSINKAMEEYQLENNMFIELAEGSYFRNDKEDLLKLQSRKVMSNESGEWSKPKELFLVAQEGTENKEICEYISNWFEKNTDTYINYKLITEEEINSIKDSNYYDIALIQGNSNFSGEDSIYNTVVKFLPGKYKDQFSAVKTEGEKEALFTKLEDELFNTYQVLPIAFYNNNIALNNKIKNMILDGNGNIDYSKIEKS</sequence>
<dbReference type="Pfam" id="PF00496">
    <property type="entry name" value="SBP_bac_5"/>
    <property type="match status" value="1"/>
</dbReference>
<dbReference type="AlphaFoldDB" id="A0A644WBQ0"/>
<evidence type="ECO:0000256" key="2">
    <source>
        <dbReference type="ARBA" id="ARBA00022448"/>
    </source>
</evidence>
<dbReference type="Gene3D" id="3.90.76.10">
    <property type="entry name" value="Dipeptide-binding Protein, Domain 1"/>
    <property type="match status" value="1"/>
</dbReference>
<comment type="similarity">
    <text evidence="1">Belongs to the bacterial solute-binding protein 5 family.</text>
</comment>
<gene>
    <name evidence="5" type="ORF">SDC9_47182</name>
</gene>
<dbReference type="GO" id="GO:1904680">
    <property type="term" value="F:peptide transmembrane transporter activity"/>
    <property type="evidence" value="ECO:0007669"/>
    <property type="project" value="TreeGrafter"/>
</dbReference>